<evidence type="ECO:0000256" key="2">
    <source>
        <dbReference type="SAM" id="MobiDB-lite"/>
    </source>
</evidence>
<feature type="compositionally biased region" description="Basic and acidic residues" evidence="2">
    <location>
        <begin position="48"/>
        <end position="58"/>
    </location>
</feature>
<evidence type="ECO:0000256" key="1">
    <source>
        <dbReference type="SAM" id="Coils"/>
    </source>
</evidence>
<feature type="coiled-coil region" evidence="1">
    <location>
        <begin position="176"/>
        <end position="203"/>
    </location>
</feature>
<proteinExistence type="predicted"/>
<accession>A0A2Z7CY44</accession>
<reference evidence="3 4" key="1">
    <citation type="journal article" date="2015" name="Proc. Natl. Acad. Sci. U.S.A.">
        <title>The resurrection genome of Boea hygrometrica: A blueprint for survival of dehydration.</title>
        <authorList>
            <person name="Xiao L."/>
            <person name="Yang G."/>
            <person name="Zhang L."/>
            <person name="Yang X."/>
            <person name="Zhao S."/>
            <person name="Ji Z."/>
            <person name="Zhou Q."/>
            <person name="Hu M."/>
            <person name="Wang Y."/>
            <person name="Chen M."/>
            <person name="Xu Y."/>
            <person name="Jin H."/>
            <person name="Xiao X."/>
            <person name="Hu G."/>
            <person name="Bao F."/>
            <person name="Hu Y."/>
            <person name="Wan P."/>
            <person name="Li L."/>
            <person name="Deng X."/>
            <person name="Kuang T."/>
            <person name="Xiang C."/>
            <person name="Zhu J.K."/>
            <person name="Oliver M.J."/>
            <person name="He Y."/>
        </authorList>
    </citation>
    <scope>NUCLEOTIDE SEQUENCE [LARGE SCALE GENOMIC DNA]</scope>
    <source>
        <strain evidence="4">cv. XS01</strain>
    </source>
</reference>
<keyword evidence="4" id="KW-1185">Reference proteome</keyword>
<feature type="region of interest" description="Disordered" evidence="2">
    <location>
        <begin position="1"/>
        <end position="103"/>
    </location>
</feature>
<feature type="compositionally biased region" description="Basic and acidic residues" evidence="2">
    <location>
        <begin position="1"/>
        <end position="16"/>
    </location>
</feature>
<organism evidence="3 4">
    <name type="scientific">Dorcoceras hygrometricum</name>
    <dbReference type="NCBI Taxonomy" id="472368"/>
    <lineage>
        <taxon>Eukaryota</taxon>
        <taxon>Viridiplantae</taxon>
        <taxon>Streptophyta</taxon>
        <taxon>Embryophyta</taxon>
        <taxon>Tracheophyta</taxon>
        <taxon>Spermatophyta</taxon>
        <taxon>Magnoliopsida</taxon>
        <taxon>eudicotyledons</taxon>
        <taxon>Gunneridae</taxon>
        <taxon>Pentapetalae</taxon>
        <taxon>asterids</taxon>
        <taxon>lamiids</taxon>
        <taxon>Lamiales</taxon>
        <taxon>Gesneriaceae</taxon>
        <taxon>Didymocarpoideae</taxon>
        <taxon>Trichosporeae</taxon>
        <taxon>Loxocarpinae</taxon>
        <taxon>Dorcoceras</taxon>
    </lineage>
</organism>
<protein>
    <submittedName>
        <fullName evidence="3">Embryo defective 3006 isoform 1</fullName>
    </submittedName>
</protein>
<dbReference type="Proteomes" id="UP000250235">
    <property type="component" value="Unassembled WGS sequence"/>
</dbReference>
<gene>
    <name evidence="3" type="ORF">F511_23775</name>
</gene>
<keyword evidence="1" id="KW-0175">Coiled coil</keyword>
<evidence type="ECO:0000313" key="4">
    <source>
        <dbReference type="Proteomes" id="UP000250235"/>
    </source>
</evidence>
<sequence>MTKAEMMKSLKERRANPEGTSSSHRSSKGKRKTSSEGEGDVQAGTVMERPRWSRKEHLSWNGERRKKRHHEEKTTESARATVPKDPMGELSGTAGKAPKKTEQQSIEVPYVLLDTSEISFVAKPSSPTSLDIIRRLVPDQYFDLVKGTPDLKVLEAVFLHFMQVTRAEVQSSKAQEHTLKAQLLRSEEENKTLQAEVERLKGEVENSWHLGKEKFLQYKEFDTLCSGRASVFFKEGFNGFLAQFMANGYSEEEHPALFLDVEQALADMPEESDEGSSDQEEVPPPNVFSLLFCIPLMKSTRSPLLLSILLRLLSHMHI</sequence>
<evidence type="ECO:0000313" key="3">
    <source>
        <dbReference type="EMBL" id="KZV49664.1"/>
    </source>
</evidence>
<name>A0A2Z7CY44_9LAMI</name>
<dbReference type="EMBL" id="KQ992995">
    <property type="protein sequence ID" value="KZV49664.1"/>
    <property type="molecule type" value="Genomic_DNA"/>
</dbReference>
<dbReference type="AlphaFoldDB" id="A0A2Z7CY44"/>